<gene>
    <name evidence="2" type="ORF">ACFQ03_05085</name>
</gene>
<dbReference type="EMBL" id="JBHTIU010000013">
    <property type="protein sequence ID" value="MFD0868513.1"/>
    <property type="molecule type" value="Genomic_DNA"/>
</dbReference>
<dbReference type="Proteomes" id="UP001597120">
    <property type="component" value="Unassembled WGS sequence"/>
</dbReference>
<dbReference type="Gene3D" id="3.40.50.1820">
    <property type="entry name" value="alpha/beta hydrolase"/>
    <property type="match status" value="1"/>
</dbReference>
<keyword evidence="2" id="KW-0378">Hydrolase</keyword>
<accession>A0ABW3D5E8</accession>
<proteinExistence type="predicted"/>
<protein>
    <submittedName>
        <fullName evidence="2">Alpha/beta hydrolase</fullName>
    </submittedName>
</protein>
<evidence type="ECO:0000313" key="3">
    <source>
        <dbReference type="Proteomes" id="UP001597120"/>
    </source>
</evidence>
<dbReference type="Pfam" id="PF12146">
    <property type="entry name" value="Hydrolase_4"/>
    <property type="match status" value="1"/>
</dbReference>
<dbReference type="SUPFAM" id="SSF53474">
    <property type="entry name" value="alpha/beta-Hydrolases"/>
    <property type="match status" value="1"/>
</dbReference>
<organism evidence="2 3">
    <name type="scientific">Paenibacillus residui</name>
    <dbReference type="NCBI Taxonomy" id="629724"/>
    <lineage>
        <taxon>Bacteria</taxon>
        <taxon>Bacillati</taxon>
        <taxon>Bacillota</taxon>
        <taxon>Bacilli</taxon>
        <taxon>Bacillales</taxon>
        <taxon>Paenibacillaceae</taxon>
        <taxon>Paenibacillus</taxon>
    </lineage>
</organism>
<keyword evidence="3" id="KW-1185">Reference proteome</keyword>
<feature type="domain" description="Serine aminopeptidase S33" evidence="1">
    <location>
        <begin position="25"/>
        <end position="288"/>
    </location>
</feature>
<dbReference type="InterPro" id="IPR029058">
    <property type="entry name" value="AB_hydrolase_fold"/>
</dbReference>
<reference evidence="3" key="1">
    <citation type="journal article" date="2019" name="Int. J. Syst. Evol. Microbiol.">
        <title>The Global Catalogue of Microorganisms (GCM) 10K type strain sequencing project: providing services to taxonomists for standard genome sequencing and annotation.</title>
        <authorList>
            <consortium name="The Broad Institute Genomics Platform"/>
            <consortium name="The Broad Institute Genome Sequencing Center for Infectious Disease"/>
            <person name="Wu L."/>
            <person name="Ma J."/>
        </authorList>
    </citation>
    <scope>NUCLEOTIDE SEQUENCE [LARGE SCALE GENOMIC DNA]</scope>
    <source>
        <strain evidence="3">CCUG 57263</strain>
    </source>
</reference>
<name>A0ABW3D5E8_9BACL</name>
<sequence length="308" mass="35533">MRSSQIQWTDKNIHVYKWEPDEGEKTCGIVQVVHGSCEHANRYERFARFLTEHGWAVYAGDLRGHGRSVSRKEDLGYFGEKDGWSGMVDDVHKVTELIREEYPDKNIVLFGHSMGSFLARHYAMLFGPELAGLILSGSAHYDRLSLRAGRFLAEREIRRKGIKHRSMLLYKLTYASFNRRFEPARSRQDWLSRDQTEVDLFLQDELCGFVFTAGGFRDMFDGLLFITDPVNIRRTPGDLPIYLISGKDDPVGQFGKTVKRAYDSYRSAGLTNIEMKLYDGMRHEILNEIGREEVYGDILGWMANIKIK</sequence>
<evidence type="ECO:0000259" key="1">
    <source>
        <dbReference type="Pfam" id="PF12146"/>
    </source>
</evidence>
<dbReference type="PANTHER" id="PTHR11614">
    <property type="entry name" value="PHOSPHOLIPASE-RELATED"/>
    <property type="match status" value="1"/>
</dbReference>
<evidence type="ECO:0000313" key="2">
    <source>
        <dbReference type="EMBL" id="MFD0868513.1"/>
    </source>
</evidence>
<comment type="caution">
    <text evidence="2">The sequence shown here is derived from an EMBL/GenBank/DDBJ whole genome shotgun (WGS) entry which is preliminary data.</text>
</comment>
<dbReference type="RefSeq" id="WP_379286536.1">
    <property type="nucleotide sequence ID" value="NZ_JBHTIU010000013.1"/>
</dbReference>
<dbReference type="GO" id="GO:0016787">
    <property type="term" value="F:hydrolase activity"/>
    <property type="evidence" value="ECO:0007669"/>
    <property type="project" value="UniProtKB-KW"/>
</dbReference>
<dbReference type="InterPro" id="IPR022742">
    <property type="entry name" value="Hydrolase_4"/>
</dbReference>
<dbReference type="InterPro" id="IPR051044">
    <property type="entry name" value="MAG_DAG_Lipase"/>
</dbReference>